<dbReference type="Pfam" id="PF13377">
    <property type="entry name" value="Peripla_BP_3"/>
    <property type="match status" value="1"/>
</dbReference>
<comment type="caution">
    <text evidence="5">The sequence shown here is derived from an EMBL/GenBank/DDBJ whole genome shotgun (WGS) entry which is preliminary data.</text>
</comment>
<keyword evidence="6" id="KW-1185">Reference proteome</keyword>
<dbReference type="InterPro" id="IPR010982">
    <property type="entry name" value="Lambda_DNA-bd_dom_sf"/>
</dbReference>
<organism evidence="5 6">
    <name type="scientific">Paenibacillus chungangensis</name>
    <dbReference type="NCBI Taxonomy" id="696535"/>
    <lineage>
        <taxon>Bacteria</taxon>
        <taxon>Bacillati</taxon>
        <taxon>Bacillota</taxon>
        <taxon>Bacilli</taxon>
        <taxon>Bacillales</taxon>
        <taxon>Paenibacillaceae</taxon>
        <taxon>Paenibacillus</taxon>
    </lineage>
</organism>
<dbReference type="Pfam" id="PF00356">
    <property type="entry name" value="LacI"/>
    <property type="match status" value="1"/>
</dbReference>
<dbReference type="Gene3D" id="3.40.50.2300">
    <property type="match status" value="2"/>
</dbReference>
<reference evidence="6" key="1">
    <citation type="journal article" date="2019" name="Int. J. Syst. Evol. Microbiol.">
        <title>The Global Catalogue of Microorganisms (GCM) 10K type strain sequencing project: providing services to taxonomists for standard genome sequencing and annotation.</title>
        <authorList>
            <consortium name="The Broad Institute Genomics Platform"/>
            <consortium name="The Broad Institute Genome Sequencing Center for Infectious Disease"/>
            <person name="Wu L."/>
            <person name="Ma J."/>
        </authorList>
    </citation>
    <scope>NUCLEOTIDE SEQUENCE [LARGE SCALE GENOMIC DNA]</scope>
    <source>
        <strain evidence="6">CCUG 59129</strain>
    </source>
</reference>
<evidence type="ECO:0000256" key="2">
    <source>
        <dbReference type="ARBA" id="ARBA00023125"/>
    </source>
</evidence>
<accession>A0ABW3HXI7</accession>
<dbReference type="GO" id="GO:0003677">
    <property type="term" value="F:DNA binding"/>
    <property type="evidence" value="ECO:0007669"/>
    <property type="project" value="UniProtKB-KW"/>
</dbReference>
<dbReference type="RefSeq" id="WP_377568604.1">
    <property type="nucleotide sequence ID" value="NZ_JBHTJZ010000072.1"/>
</dbReference>
<dbReference type="SUPFAM" id="SSF53822">
    <property type="entry name" value="Periplasmic binding protein-like I"/>
    <property type="match status" value="1"/>
</dbReference>
<name>A0ABW3HXI7_9BACL</name>
<evidence type="ECO:0000313" key="6">
    <source>
        <dbReference type="Proteomes" id="UP001596989"/>
    </source>
</evidence>
<evidence type="ECO:0000259" key="4">
    <source>
        <dbReference type="PROSITE" id="PS50932"/>
    </source>
</evidence>
<dbReference type="PANTHER" id="PTHR30146">
    <property type="entry name" value="LACI-RELATED TRANSCRIPTIONAL REPRESSOR"/>
    <property type="match status" value="1"/>
</dbReference>
<dbReference type="PANTHER" id="PTHR30146:SF109">
    <property type="entry name" value="HTH-TYPE TRANSCRIPTIONAL REGULATOR GALS"/>
    <property type="match status" value="1"/>
</dbReference>
<dbReference type="Proteomes" id="UP001596989">
    <property type="component" value="Unassembled WGS sequence"/>
</dbReference>
<sequence>MAKRSKVTIQQIADAAGVSKFAASRALSGKSGVSDETREMIVKTALQLGYYNNTLRRKMPIAVEGRDAPEEGTIIVLFPDVRYQNEESAYWGPIFEGIAAGIAERGLHMITVTEPTGEGLFHVLNPEAIIGVITIGEVSGGALLEMNRLGMPVVMVDHVDPVHRTDLISADNYGSMHDLMTQLIGKGYRTFQFVGHIAYAHSFRERWTAYEQALLGFGLQAQQDSRLIGEEAERLEQWLPAALGEMQLPDVFVCANDHLAVQLLEACQALGIRVPEQCAVTGFDDTFPQACPALTTVRVHTEWMGRRATDKLMWRIANRSALPEKVMIYGEPLLRASTR</sequence>
<dbReference type="InterPro" id="IPR000843">
    <property type="entry name" value="HTH_LacI"/>
</dbReference>
<evidence type="ECO:0000256" key="3">
    <source>
        <dbReference type="ARBA" id="ARBA00023163"/>
    </source>
</evidence>
<keyword evidence="1" id="KW-0805">Transcription regulation</keyword>
<dbReference type="InterPro" id="IPR028082">
    <property type="entry name" value="Peripla_BP_I"/>
</dbReference>
<feature type="domain" description="HTH lacI-type" evidence="4">
    <location>
        <begin position="7"/>
        <end position="61"/>
    </location>
</feature>
<keyword evidence="2 5" id="KW-0238">DNA-binding</keyword>
<dbReference type="InterPro" id="IPR046335">
    <property type="entry name" value="LacI/GalR-like_sensor"/>
</dbReference>
<keyword evidence="3" id="KW-0804">Transcription</keyword>
<proteinExistence type="predicted"/>
<dbReference type="CDD" id="cd01392">
    <property type="entry name" value="HTH_LacI"/>
    <property type="match status" value="1"/>
</dbReference>
<gene>
    <name evidence="5" type="ORF">ACFQ2I_23040</name>
</gene>
<dbReference type="PROSITE" id="PS50932">
    <property type="entry name" value="HTH_LACI_2"/>
    <property type="match status" value="1"/>
</dbReference>
<dbReference type="Gene3D" id="1.10.260.40">
    <property type="entry name" value="lambda repressor-like DNA-binding domains"/>
    <property type="match status" value="1"/>
</dbReference>
<dbReference type="SMART" id="SM00354">
    <property type="entry name" value="HTH_LACI"/>
    <property type="match status" value="1"/>
</dbReference>
<protein>
    <submittedName>
        <fullName evidence="5">LacI family DNA-binding transcriptional regulator</fullName>
    </submittedName>
</protein>
<dbReference type="SUPFAM" id="SSF47413">
    <property type="entry name" value="lambda repressor-like DNA-binding domains"/>
    <property type="match status" value="1"/>
</dbReference>
<evidence type="ECO:0000256" key="1">
    <source>
        <dbReference type="ARBA" id="ARBA00023015"/>
    </source>
</evidence>
<evidence type="ECO:0000313" key="5">
    <source>
        <dbReference type="EMBL" id="MFD0962220.1"/>
    </source>
</evidence>
<dbReference type="EMBL" id="JBHTJZ010000072">
    <property type="protein sequence ID" value="MFD0962220.1"/>
    <property type="molecule type" value="Genomic_DNA"/>
</dbReference>